<sequence length="160" mass="18264">PAAKGPVPKEWILKARKALEVNDFGTSWSELVGVWYSREESKGFVAPVSHLRHPAKLRPAQVGAWVQRARTGTPTIPDVERFAAAWAAWWQDINPVWRKTTLPMPRTEAGPWTSMDYPGPNGFLNVLMCLMWWRERVENAPGAWKEAVEDVMWVLKRMNG</sequence>
<evidence type="ECO:0000313" key="2">
    <source>
        <dbReference type="Proteomes" id="UP001218218"/>
    </source>
</evidence>
<dbReference type="EMBL" id="JARIHO010000058">
    <property type="protein sequence ID" value="KAJ7318376.1"/>
    <property type="molecule type" value="Genomic_DNA"/>
</dbReference>
<organism evidence="1 2">
    <name type="scientific">Mycena albidolilacea</name>
    <dbReference type="NCBI Taxonomy" id="1033008"/>
    <lineage>
        <taxon>Eukaryota</taxon>
        <taxon>Fungi</taxon>
        <taxon>Dikarya</taxon>
        <taxon>Basidiomycota</taxon>
        <taxon>Agaricomycotina</taxon>
        <taxon>Agaricomycetes</taxon>
        <taxon>Agaricomycetidae</taxon>
        <taxon>Agaricales</taxon>
        <taxon>Marasmiineae</taxon>
        <taxon>Mycenaceae</taxon>
        <taxon>Mycena</taxon>
    </lineage>
</organism>
<dbReference type="AlphaFoldDB" id="A0AAD6ZDV2"/>
<keyword evidence="2" id="KW-1185">Reference proteome</keyword>
<name>A0AAD6ZDV2_9AGAR</name>
<feature type="non-terminal residue" evidence="1">
    <location>
        <position position="160"/>
    </location>
</feature>
<gene>
    <name evidence="1" type="ORF">DFH08DRAFT_655029</name>
</gene>
<dbReference type="Proteomes" id="UP001218218">
    <property type="component" value="Unassembled WGS sequence"/>
</dbReference>
<feature type="non-terminal residue" evidence="1">
    <location>
        <position position="1"/>
    </location>
</feature>
<protein>
    <submittedName>
        <fullName evidence="1">Uncharacterized protein</fullName>
    </submittedName>
</protein>
<reference evidence="1" key="1">
    <citation type="submission" date="2023-03" db="EMBL/GenBank/DDBJ databases">
        <title>Massive genome expansion in bonnet fungi (Mycena s.s.) driven by repeated elements and novel gene families across ecological guilds.</title>
        <authorList>
            <consortium name="Lawrence Berkeley National Laboratory"/>
            <person name="Harder C.B."/>
            <person name="Miyauchi S."/>
            <person name="Viragh M."/>
            <person name="Kuo A."/>
            <person name="Thoen E."/>
            <person name="Andreopoulos B."/>
            <person name="Lu D."/>
            <person name="Skrede I."/>
            <person name="Drula E."/>
            <person name="Henrissat B."/>
            <person name="Morin E."/>
            <person name="Kohler A."/>
            <person name="Barry K."/>
            <person name="LaButti K."/>
            <person name="Morin E."/>
            <person name="Salamov A."/>
            <person name="Lipzen A."/>
            <person name="Mereny Z."/>
            <person name="Hegedus B."/>
            <person name="Baldrian P."/>
            <person name="Stursova M."/>
            <person name="Weitz H."/>
            <person name="Taylor A."/>
            <person name="Grigoriev I.V."/>
            <person name="Nagy L.G."/>
            <person name="Martin F."/>
            <person name="Kauserud H."/>
        </authorList>
    </citation>
    <scope>NUCLEOTIDE SEQUENCE</scope>
    <source>
        <strain evidence="1">CBHHK002</strain>
    </source>
</reference>
<comment type="caution">
    <text evidence="1">The sequence shown here is derived from an EMBL/GenBank/DDBJ whole genome shotgun (WGS) entry which is preliminary data.</text>
</comment>
<proteinExistence type="predicted"/>
<evidence type="ECO:0000313" key="1">
    <source>
        <dbReference type="EMBL" id="KAJ7318376.1"/>
    </source>
</evidence>
<accession>A0AAD6ZDV2</accession>